<dbReference type="EMBL" id="LNQE01001532">
    <property type="protein sequence ID" value="KUG15779.1"/>
    <property type="molecule type" value="Genomic_DNA"/>
</dbReference>
<accession>A0A0W8F5U0</accession>
<evidence type="ECO:0008006" key="2">
    <source>
        <dbReference type="Google" id="ProtNLM"/>
    </source>
</evidence>
<name>A0A0W8F5U0_9ZZZZ</name>
<protein>
    <recommendedName>
        <fullName evidence="2">Polymerase nucleotidyl transferase domain-containing protein</fullName>
    </recommendedName>
</protein>
<gene>
    <name evidence="1" type="ORF">ASZ90_014555</name>
</gene>
<dbReference type="AlphaFoldDB" id="A0A0W8F5U0"/>
<reference evidence="1" key="1">
    <citation type="journal article" date="2015" name="Proc. Natl. Acad. Sci. U.S.A.">
        <title>Networks of energetic and metabolic interactions define dynamics in microbial communities.</title>
        <authorList>
            <person name="Embree M."/>
            <person name="Liu J.K."/>
            <person name="Al-Bassam M.M."/>
            <person name="Zengler K."/>
        </authorList>
    </citation>
    <scope>NUCLEOTIDE SEQUENCE</scope>
</reference>
<comment type="caution">
    <text evidence="1">The sequence shown here is derived from an EMBL/GenBank/DDBJ whole genome shotgun (WGS) entry which is preliminary data.</text>
</comment>
<sequence>MKKPLRLRDFIEDPEGRLYAVSGYDNRERAGCILRYVPDPLGERVNPDGKRFHKLEFEEAYAYIAREKPEYADTVQRVPKTDICRVLKPEEEIQSVTRRNHRVSRLITLLDLPVRTYGCTGSLLCGLENELSDIDLVVYGRSFFIARELLRYAVARKRIAPIQDEMWAAIYRKRNPELSRDEFLLHEQRKWNRGQIDDVYFDILFTRSYTALNPVPVAKGSSCGERTIQARVTDASLAFDSPAVYLVDHEEISRVLSFSHTYSGQALDGELIEARGTCEEQNGEHWLVVGTTRDARGEYIRSLSLIEESGT</sequence>
<organism evidence="1">
    <name type="scientific">hydrocarbon metagenome</name>
    <dbReference type="NCBI Taxonomy" id="938273"/>
    <lineage>
        <taxon>unclassified sequences</taxon>
        <taxon>metagenomes</taxon>
        <taxon>ecological metagenomes</taxon>
    </lineage>
</organism>
<evidence type="ECO:0000313" key="1">
    <source>
        <dbReference type="EMBL" id="KUG15779.1"/>
    </source>
</evidence>
<proteinExistence type="predicted"/>